<dbReference type="Proteomes" id="UP000767334">
    <property type="component" value="Unassembled WGS sequence"/>
</dbReference>
<organism evidence="9 10">
    <name type="scientific">Clostridium saudiense</name>
    <dbReference type="NCBI Taxonomy" id="1414720"/>
    <lineage>
        <taxon>Bacteria</taxon>
        <taxon>Bacillati</taxon>
        <taxon>Bacillota</taxon>
        <taxon>Clostridia</taxon>
        <taxon>Eubacteriales</taxon>
        <taxon>Clostridiaceae</taxon>
        <taxon>Clostridium</taxon>
    </lineage>
</organism>
<keyword evidence="3 7" id="KW-0812">Transmembrane</keyword>
<evidence type="ECO:0000256" key="1">
    <source>
        <dbReference type="ARBA" id="ARBA00004162"/>
    </source>
</evidence>
<evidence type="ECO:0000256" key="3">
    <source>
        <dbReference type="ARBA" id="ARBA00022692"/>
    </source>
</evidence>
<gene>
    <name evidence="9" type="ORF">H6A19_10315</name>
</gene>
<dbReference type="RefSeq" id="WP_148322383.1">
    <property type="nucleotide sequence ID" value="NZ_JACJLL010000059.1"/>
</dbReference>
<reference evidence="9 10" key="1">
    <citation type="journal article" date="2021" name="Sci. Rep.">
        <title>The distribution of antibiotic resistance genes in chicken gut microbiota commensals.</title>
        <authorList>
            <person name="Juricova H."/>
            <person name="Matiasovicova J."/>
            <person name="Kubasova T."/>
            <person name="Cejkova D."/>
            <person name="Rychlik I."/>
        </authorList>
    </citation>
    <scope>NUCLEOTIDE SEQUENCE [LARGE SCALE GENOMIC DNA]</scope>
    <source>
        <strain evidence="9 10">An435</strain>
    </source>
</reference>
<evidence type="ECO:0000313" key="10">
    <source>
        <dbReference type="Proteomes" id="UP000767334"/>
    </source>
</evidence>
<comment type="subcellular location">
    <subcellularLocation>
        <location evidence="1">Cell membrane</location>
        <topology evidence="1">Single-pass membrane protein</topology>
    </subcellularLocation>
</comment>
<sequence>MFKAIVMEIKENYIIVMKEGGEIVRVNKKEGLKVGETIFCLDEDIYNVKVESKNKTLKTWLIPLGAVAALIIILINPIFNMFSPSLNTTYAVLTFDVNPSIEFDLDNEGKILNVKGINNDANMLNIEVIKGLTVEEGAIKLKEILTSENYLGNGNSILVGFSFLGGDNLEYEERVQNIVKTTFTDTNIAFIKGNEESLAKAEEQGISLGKYEAIAKLDEDGVEEAFENLSTQELLDLLKANNSNVFLNEDALDELQDEIEDRLEDETEDKEDDDHEDYEDEEYDDHD</sequence>
<evidence type="ECO:0000256" key="2">
    <source>
        <dbReference type="ARBA" id="ARBA00022475"/>
    </source>
</evidence>
<feature type="domain" description="RsgI N-terminal anti-sigma" evidence="8">
    <location>
        <begin position="2"/>
        <end position="49"/>
    </location>
</feature>
<accession>A0ABS2FGY9</accession>
<evidence type="ECO:0000259" key="8">
    <source>
        <dbReference type="PROSITE" id="PS51849"/>
    </source>
</evidence>
<evidence type="ECO:0000256" key="6">
    <source>
        <dbReference type="SAM" id="MobiDB-lite"/>
    </source>
</evidence>
<keyword evidence="4 7" id="KW-1133">Transmembrane helix</keyword>
<dbReference type="InterPro" id="IPR024449">
    <property type="entry name" value="Anti-sigma_RsgI_N"/>
</dbReference>
<dbReference type="InterPro" id="IPR055431">
    <property type="entry name" value="RsgI_M"/>
</dbReference>
<keyword evidence="10" id="KW-1185">Reference proteome</keyword>
<dbReference type="Pfam" id="PF23750">
    <property type="entry name" value="RsgI_M"/>
    <property type="match status" value="1"/>
</dbReference>
<dbReference type="EMBL" id="JACJLL010000059">
    <property type="protein sequence ID" value="MBM6819724.1"/>
    <property type="molecule type" value="Genomic_DNA"/>
</dbReference>
<feature type="region of interest" description="Disordered" evidence="6">
    <location>
        <begin position="256"/>
        <end position="287"/>
    </location>
</feature>
<keyword evidence="5 7" id="KW-0472">Membrane</keyword>
<feature type="transmembrane region" description="Helical" evidence="7">
    <location>
        <begin position="59"/>
        <end position="79"/>
    </location>
</feature>
<evidence type="ECO:0000256" key="5">
    <source>
        <dbReference type="ARBA" id="ARBA00023136"/>
    </source>
</evidence>
<keyword evidence="2" id="KW-1003">Cell membrane</keyword>
<evidence type="ECO:0000256" key="7">
    <source>
        <dbReference type="SAM" id="Phobius"/>
    </source>
</evidence>
<dbReference type="PROSITE" id="PS51849">
    <property type="entry name" value="RSGI_N"/>
    <property type="match status" value="1"/>
</dbReference>
<evidence type="ECO:0000313" key="9">
    <source>
        <dbReference type="EMBL" id="MBM6819724.1"/>
    </source>
</evidence>
<name>A0ABS2FGY9_9CLOT</name>
<dbReference type="Pfam" id="PF12791">
    <property type="entry name" value="RsgI_N"/>
    <property type="match status" value="1"/>
</dbReference>
<evidence type="ECO:0000256" key="4">
    <source>
        <dbReference type="ARBA" id="ARBA00022989"/>
    </source>
</evidence>
<comment type="caution">
    <text evidence="9">The sequence shown here is derived from an EMBL/GenBank/DDBJ whole genome shotgun (WGS) entry which is preliminary data.</text>
</comment>
<protein>
    <submittedName>
        <fullName evidence="9">Anti-sigma factor domain-containing protein</fullName>
    </submittedName>
</protein>
<proteinExistence type="predicted"/>